<comment type="similarity">
    <text evidence="2">Belongs to the chromate ion transporter (CHR) (TC 2.A.51) family.</text>
</comment>
<dbReference type="NCBIfam" id="NF007714">
    <property type="entry name" value="PRK10410.1-2"/>
    <property type="match status" value="1"/>
</dbReference>
<keyword evidence="3" id="KW-1003">Cell membrane</keyword>
<feature type="transmembrane region" description="Helical" evidence="7">
    <location>
        <begin position="463"/>
        <end position="483"/>
    </location>
</feature>
<evidence type="ECO:0000256" key="2">
    <source>
        <dbReference type="ARBA" id="ARBA00005262"/>
    </source>
</evidence>
<evidence type="ECO:0000256" key="1">
    <source>
        <dbReference type="ARBA" id="ARBA00004651"/>
    </source>
</evidence>
<feature type="transmembrane region" description="Helical" evidence="7">
    <location>
        <begin position="206"/>
        <end position="230"/>
    </location>
</feature>
<feature type="transmembrane region" description="Helical" evidence="7">
    <location>
        <begin position="325"/>
        <end position="346"/>
    </location>
</feature>
<evidence type="ECO:0000256" key="4">
    <source>
        <dbReference type="ARBA" id="ARBA00022692"/>
    </source>
</evidence>
<evidence type="ECO:0000256" key="3">
    <source>
        <dbReference type="ARBA" id="ARBA00022475"/>
    </source>
</evidence>
<evidence type="ECO:0000256" key="5">
    <source>
        <dbReference type="ARBA" id="ARBA00022989"/>
    </source>
</evidence>
<dbReference type="EMBL" id="CP121472">
    <property type="protein sequence ID" value="WPL17440.1"/>
    <property type="molecule type" value="Genomic_DNA"/>
</dbReference>
<dbReference type="NCBIfam" id="TIGR00937">
    <property type="entry name" value="2A51"/>
    <property type="match status" value="1"/>
</dbReference>
<feature type="transmembrane region" description="Helical" evidence="7">
    <location>
        <begin position="242"/>
        <end position="260"/>
    </location>
</feature>
<evidence type="ECO:0000256" key="6">
    <source>
        <dbReference type="ARBA" id="ARBA00023136"/>
    </source>
</evidence>
<dbReference type="PANTHER" id="PTHR33567:SF3">
    <property type="entry name" value="CHROMATE ION TRANSPORTER (EUROFUNG)"/>
    <property type="match status" value="1"/>
</dbReference>
<evidence type="ECO:0000256" key="7">
    <source>
        <dbReference type="SAM" id="Phobius"/>
    </source>
</evidence>
<evidence type="ECO:0000313" key="9">
    <source>
        <dbReference type="Proteomes" id="UP001432180"/>
    </source>
</evidence>
<organism evidence="8 9">
    <name type="scientific">Thiorhodovibrio winogradskyi</name>
    <dbReference type="NCBI Taxonomy" id="77007"/>
    <lineage>
        <taxon>Bacteria</taxon>
        <taxon>Pseudomonadati</taxon>
        <taxon>Pseudomonadota</taxon>
        <taxon>Gammaproteobacteria</taxon>
        <taxon>Chromatiales</taxon>
        <taxon>Chromatiaceae</taxon>
        <taxon>Thiorhodovibrio</taxon>
    </lineage>
</organism>
<keyword evidence="6 7" id="KW-0472">Membrane</keyword>
<sequence length="529" mass="55988">MSERPFSRQSSAVDGPGPRIGHEQRAIAAMLGLYCRDHHGARHGLCAACEGLRVYAEQRLASCPFQEAKPACNRCSVHCYSAVRREQVRAVMRYAGPRMLWRHPVIALRHVLDKLRQAPNLLFFSPARPDDRHPGAIFLVFLRLGLTSFGGPIAHLGYFRAEFVTRRRWLSEASYAELVALCQFLPGPASSQVGMALGLTRAGYAGALAAWVGFTLPSALAMILLALGLVNQSDAIPAGALHGLKLAAVAVVAQAVWGMARSLCPDRSRVTLMAGAACGVLLIPFAWMQVVLLLVAGLIGAALFAPTPPAAQSDAPPPPIGPVAGLAWLALFALLLIGLPLIAVLAPTQALTLIDASYRAGSLVFGGGHVVLPLLQAEFVTQGWIDPERFLAGYGAAQALPGPLFTFGAFLGATRFGTDGGWLAGGLGGLLGLLAIFAPSFLLVAGVLPFWNRLRHHGRLRAALSGINAAVVGLLLAALYQPVWRSTVEGPADFALALLALVALQFWTLPPWLVVFACAGTGWMVLGLS</sequence>
<accession>A0ABZ0SCX6</accession>
<evidence type="ECO:0000313" key="8">
    <source>
        <dbReference type="EMBL" id="WPL17440.1"/>
    </source>
</evidence>
<gene>
    <name evidence="8" type="primary">srpC</name>
    <name evidence="8" type="ORF">Thiowin_02454</name>
</gene>
<dbReference type="InterPro" id="IPR020483">
    <property type="entry name" value="Uncharacterised_YgbA"/>
</dbReference>
<keyword evidence="4 7" id="KW-0812">Transmembrane</keyword>
<reference evidence="8 9" key="1">
    <citation type="journal article" date="2023" name="Microorganisms">
        <title>Thiorhodovibrio frisius and Trv. litoralis spp. nov., Two Novel Members from a Clade of Fastidious Purple Sulfur Bacteria That Exhibit Unique Red-Shifted Light-Harvesting Capabilities.</title>
        <authorList>
            <person name="Methner A."/>
            <person name="Kuzyk S.B."/>
            <person name="Petersen J."/>
            <person name="Bauer S."/>
            <person name="Brinkmann H."/>
            <person name="Sichau K."/>
            <person name="Wanner G."/>
            <person name="Wolf J."/>
            <person name="Neumann-Schaal M."/>
            <person name="Henke P."/>
            <person name="Tank M."/>
            <person name="Sproer C."/>
            <person name="Bunk B."/>
            <person name="Overmann J."/>
        </authorList>
    </citation>
    <scope>NUCLEOTIDE SEQUENCE [LARGE SCALE GENOMIC DNA]</scope>
    <source>
        <strain evidence="8 9">DSM 6702</strain>
    </source>
</reference>
<dbReference type="InterPro" id="IPR003370">
    <property type="entry name" value="Chromate_transpt"/>
</dbReference>
<dbReference type="Proteomes" id="UP001432180">
    <property type="component" value="Chromosome"/>
</dbReference>
<protein>
    <submittedName>
        <fullName evidence="8">Chromate transport protein</fullName>
    </submittedName>
</protein>
<dbReference type="Pfam" id="PF11756">
    <property type="entry name" value="YgbA_NO"/>
    <property type="match status" value="1"/>
</dbReference>
<feature type="transmembrane region" description="Helical" evidence="7">
    <location>
        <begin position="272"/>
        <end position="305"/>
    </location>
</feature>
<dbReference type="InterPro" id="IPR014047">
    <property type="entry name" value="Chr_Tranpt_l_chain"/>
</dbReference>
<keyword evidence="9" id="KW-1185">Reference proteome</keyword>
<keyword evidence="5 7" id="KW-1133">Transmembrane helix</keyword>
<feature type="transmembrane region" description="Helical" evidence="7">
    <location>
        <begin position="136"/>
        <end position="158"/>
    </location>
</feature>
<proteinExistence type="inferred from homology"/>
<comment type="subcellular location">
    <subcellularLocation>
        <location evidence="1">Cell membrane</location>
        <topology evidence="1">Multi-pass membrane protein</topology>
    </subcellularLocation>
</comment>
<name>A0ABZ0SCX6_9GAMM</name>
<dbReference type="PANTHER" id="PTHR33567">
    <property type="entry name" value="CHROMATE ION TRANSPORTER (EUROFUNG)"/>
    <property type="match status" value="1"/>
</dbReference>
<dbReference type="Pfam" id="PF02417">
    <property type="entry name" value="Chromate_transp"/>
    <property type="match status" value="2"/>
</dbReference>
<feature type="transmembrane region" description="Helical" evidence="7">
    <location>
        <begin position="495"/>
        <end position="526"/>
    </location>
</feature>
<feature type="transmembrane region" description="Helical" evidence="7">
    <location>
        <begin position="430"/>
        <end position="451"/>
    </location>
</feature>